<evidence type="ECO:0000256" key="2">
    <source>
        <dbReference type="SAM" id="SignalP"/>
    </source>
</evidence>
<keyword evidence="2" id="KW-0732">Signal</keyword>
<sequence length="359" mass="38249">MKAFALLIAALVLLLCAPSTASAADCVKLQGAAASLINGGRLCRNLRHEITAEHPDLGRAFRKPVRGGASHKSRPAHHTPTKPAKPVKAAPRQPKPQPRPVQHRPVQHNPAPDTPAPTKTIVTTPAAKATPAAAPAAEDPTPGIWPTVIAVVLLLLAFALHQQMTRPLPALPRPARSPKPPTPLRSAEELARPSGLGVVGPGANGFMRAMLVDLLSRDAKVVLSRNELNRMFEGAFDDGLIQSLAPRLHVCDLLEEAVEHLELDMLMAEAEQANPDLSPTRGRDVPTYWISTPGQDDDVVVPLVTRGTVGLVFGEWHHGRTCTVDSSGAVTCTDDETTLVAPSLTPDDALAQLRSYACF</sequence>
<evidence type="ECO:0000256" key="1">
    <source>
        <dbReference type="SAM" id="MobiDB-lite"/>
    </source>
</evidence>
<organism evidence="3 4">
    <name type="scientific">Actinomadura barringtoniae</name>
    <dbReference type="NCBI Taxonomy" id="1427535"/>
    <lineage>
        <taxon>Bacteria</taxon>
        <taxon>Bacillati</taxon>
        <taxon>Actinomycetota</taxon>
        <taxon>Actinomycetes</taxon>
        <taxon>Streptosporangiales</taxon>
        <taxon>Thermomonosporaceae</taxon>
        <taxon>Actinomadura</taxon>
    </lineage>
</organism>
<feature type="region of interest" description="Disordered" evidence="1">
    <location>
        <begin position="54"/>
        <end position="120"/>
    </location>
</feature>
<gene>
    <name evidence="3" type="ORF">J4573_48070</name>
</gene>
<dbReference type="EMBL" id="JAGEOJ010000030">
    <property type="protein sequence ID" value="MBO2454916.1"/>
    <property type="molecule type" value="Genomic_DNA"/>
</dbReference>
<dbReference type="RefSeq" id="WP_208263144.1">
    <property type="nucleotide sequence ID" value="NZ_JAGEOJ010000030.1"/>
</dbReference>
<feature type="compositionally biased region" description="Pro residues" evidence="1">
    <location>
        <begin position="169"/>
        <end position="183"/>
    </location>
</feature>
<proteinExistence type="predicted"/>
<protein>
    <submittedName>
        <fullName evidence="3">Uncharacterized protein</fullName>
    </submittedName>
</protein>
<comment type="caution">
    <text evidence="3">The sequence shown here is derived from an EMBL/GenBank/DDBJ whole genome shotgun (WGS) entry which is preliminary data.</text>
</comment>
<name>A0A939PLC5_9ACTN</name>
<accession>A0A939PLC5</accession>
<dbReference type="Proteomes" id="UP000669179">
    <property type="component" value="Unassembled WGS sequence"/>
</dbReference>
<dbReference type="AlphaFoldDB" id="A0A939PLC5"/>
<feature type="compositionally biased region" description="Basic residues" evidence="1">
    <location>
        <begin position="60"/>
        <end position="80"/>
    </location>
</feature>
<evidence type="ECO:0000313" key="4">
    <source>
        <dbReference type="Proteomes" id="UP000669179"/>
    </source>
</evidence>
<reference evidence="3" key="1">
    <citation type="submission" date="2021-03" db="EMBL/GenBank/DDBJ databases">
        <authorList>
            <person name="Kanchanasin P."/>
            <person name="Saeng-In P."/>
            <person name="Phongsopitanun W."/>
            <person name="Yuki M."/>
            <person name="Kudo T."/>
            <person name="Ohkuma M."/>
            <person name="Tanasupawat S."/>
        </authorList>
    </citation>
    <scope>NUCLEOTIDE SEQUENCE</scope>
    <source>
        <strain evidence="3">GKU 128</strain>
    </source>
</reference>
<evidence type="ECO:0000313" key="3">
    <source>
        <dbReference type="EMBL" id="MBO2454916.1"/>
    </source>
</evidence>
<feature type="region of interest" description="Disordered" evidence="1">
    <location>
        <begin position="168"/>
        <end position="190"/>
    </location>
</feature>
<keyword evidence="4" id="KW-1185">Reference proteome</keyword>
<feature type="chain" id="PRO_5036701860" evidence="2">
    <location>
        <begin position="24"/>
        <end position="359"/>
    </location>
</feature>
<feature type="signal peptide" evidence="2">
    <location>
        <begin position="1"/>
        <end position="23"/>
    </location>
</feature>
<feature type="compositionally biased region" description="Low complexity" evidence="1">
    <location>
        <begin position="81"/>
        <end position="92"/>
    </location>
</feature>